<evidence type="ECO:0000313" key="3">
    <source>
        <dbReference type="Proteomes" id="UP000269945"/>
    </source>
</evidence>
<feature type="region of interest" description="Disordered" evidence="1">
    <location>
        <begin position="74"/>
        <end position="101"/>
    </location>
</feature>
<reference evidence="2 3" key="1">
    <citation type="submission" date="2018-10" db="EMBL/GenBank/DDBJ databases">
        <authorList>
            <person name="Ekblom R."/>
            <person name="Jareborg N."/>
        </authorList>
    </citation>
    <scope>NUCLEOTIDE SEQUENCE [LARGE SCALE GENOMIC DNA]</scope>
    <source>
        <tissue evidence="2">Muscle</tissue>
    </source>
</reference>
<feature type="region of interest" description="Disordered" evidence="1">
    <location>
        <begin position="1"/>
        <end position="23"/>
    </location>
</feature>
<feature type="compositionally biased region" description="Low complexity" evidence="1">
    <location>
        <begin position="79"/>
        <end position="94"/>
    </location>
</feature>
<feature type="compositionally biased region" description="Low complexity" evidence="1">
    <location>
        <begin position="1"/>
        <end position="12"/>
    </location>
</feature>
<feature type="non-terminal residue" evidence="2">
    <location>
        <position position="1"/>
    </location>
</feature>
<evidence type="ECO:0000313" key="2">
    <source>
        <dbReference type="EMBL" id="VCX38036.1"/>
    </source>
</evidence>
<gene>
    <name evidence="2" type="ORF">BN2614_LOCUS2</name>
</gene>
<dbReference type="EMBL" id="CYRY02043560">
    <property type="protein sequence ID" value="VCX38036.1"/>
    <property type="molecule type" value="Genomic_DNA"/>
</dbReference>
<feature type="region of interest" description="Disordered" evidence="1">
    <location>
        <begin position="138"/>
        <end position="160"/>
    </location>
</feature>
<keyword evidence="3" id="KW-1185">Reference proteome</keyword>
<proteinExistence type="predicted"/>
<name>A0A9X9M742_GULGU</name>
<protein>
    <submittedName>
        <fullName evidence="2">Uncharacterized protein</fullName>
    </submittedName>
</protein>
<comment type="caution">
    <text evidence="2">The sequence shown here is derived from an EMBL/GenBank/DDBJ whole genome shotgun (WGS) entry which is preliminary data.</text>
</comment>
<evidence type="ECO:0000256" key="1">
    <source>
        <dbReference type="SAM" id="MobiDB-lite"/>
    </source>
</evidence>
<dbReference type="AlphaFoldDB" id="A0A9X9M742"/>
<feature type="compositionally biased region" description="Pro residues" evidence="1">
    <location>
        <begin position="13"/>
        <end position="22"/>
    </location>
</feature>
<accession>A0A9X9M742</accession>
<organism evidence="2 3">
    <name type="scientific">Gulo gulo</name>
    <name type="common">Wolverine</name>
    <name type="synonym">Gluton</name>
    <dbReference type="NCBI Taxonomy" id="48420"/>
    <lineage>
        <taxon>Eukaryota</taxon>
        <taxon>Metazoa</taxon>
        <taxon>Chordata</taxon>
        <taxon>Craniata</taxon>
        <taxon>Vertebrata</taxon>
        <taxon>Euteleostomi</taxon>
        <taxon>Mammalia</taxon>
        <taxon>Eutheria</taxon>
        <taxon>Laurasiatheria</taxon>
        <taxon>Carnivora</taxon>
        <taxon>Caniformia</taxon>
        <taxon>Musteloidea</taxon>
        <taxon>Mustelidae</taxon>
        <taxon>Guloninae</taxon>
        <taxon>Gulo</taxon>
    </lineage>
</organism>
<dbReference type="Proteomes" id="UP000269945">
    <property type="component" value="Unassembled WGS sequence"/>
</dbReference>
<sequence length="160" mass="16722">RGARSPAFVRAAPPAPASPAPPRLRGVLAVSHATRRLGSVGAQAPRGGGWVAGCPLTPPGSPERLGLQRSVAKSRACDGSRASAEAAGRRQGWARGRRPQAMRRTGLSLSISGLGTHATLTCSTEELPCQVKGNEEKAEASLAGRNRRNRKWTFSAQPPC</sequence>